<dbReference type="Proteomes" id="UP001303115">
    <property type="component" value="Unassembled WGS sequence"/>
</dbReference>
<evidence type="ECO:0000313" key="12">
    <source>
        <dbReference type="EMBL" id="KAK4032243.1"/>
    </source>
</evidence>
<feature type="region of interest" description="Disordered" evidence="8">
    <location>
        <begin position="152"/>
        <end position="189"/>
    </location>
</feature>
<evidence type="ECO:0000256" key="1">
    <source>
        <dbReference type="ARBA" id="ARBA00004609"/>
    </source>
</evidence>
<dbReference type="InterPro" id="IPR046936">
    <property type="entry name" value="BIM1-like"/>
</dbReference>
<evidence type="ECO:0000259" key="11">
    <source>
        <dbReference type="Pfam" id="PF20238"/>
    </source>
</evidence>
<reference evidence="13" key="1">
    <citation type="journal article" date="2023" name="Mol. Phylogenet. Evol.">
        <title>Genome-scale phylogeny and comparative genomics of the fungal order Sordariales.</title>
        <authorList>
            <person name="Hensen N."/>
            <person name="Bonometti L."/>
            <person name="Westerberg I."/>
            <person name="Brannstrom I.O."/>
            <person name="Guillou S."/>
            <person name="Cros-Aarteil S."/>
            <person name="Calhoun S."/>
            <person name="Haridas S."/>
            <person name="Kuo A."/>
            <person name="Mondo S."/>
            <person name="Pangilinan J."/>
            <person name="Riley R."/>
            <person name="LaButti K."/>
            <person name="Andreopoulos B."/>
            <person name="Lipzen A."/>
            <person name="Chen C."/>
            <person name="Yan M."/>
            <person name="Daum C."/>
            <person name="Ng V."/>
            <person name="Clum A."/>
            <person name="Steindorff A."/>
            <person name="Ohm R.A."/>
            <person name="Martin F."/>
            <person name="Silar P."/>
            <person name="Natvig D.O."/>
            <person name="Lalanne C."/>
            <person name="Gautier V."/>
            <person name="Ament-Velasquez S.L."/>
            <person name="Kruys A."/>
            <person name="Hutchinson M.I."/>
            <person name="Powell A.J."/>
            <person name="Barry K."/>
            <person name="Miller A.N."/>
            <person name="Grigoriev I.V."/>
            <person name="Debuchy R."/>
            <person name="Gladieux P."/>
            <person name="Hiltunen Thoren M."/>
            <person name="Johannesson H."/>
        </authorList>
    </citation>
    <scope>NUCLEOTIDE SEQUENCE [LARGE SCALE GENOMIC DNA]</scope>
    <source>
        <strain evidence="13">CBS 284.82</strain>
    </source>
</reference>
<proteinExistence type="predicted"/>
<dbReference type="PANTHER" id="PTHR34992:SF5">
    <property type="entry name" value="ANCHORED PROTEIN, PUTATIVE (AFU_ORTHOLOGUE AFUA_6G02800)-RELATED"/>
    <property type="match status" value="1"/>
</dbReference>
<evidence type="ECO:0000256" key="5">
    <source>
        <dbReference type="ARBA" id="ARBA00023136"/>
    </source>
</evidence>
<dbReference type="PANTHER" id="PTHR34992">
    <property type="entry name" value="HYPHAL ANASTAMOSIS-7 PROTEIN"/>
    <property type="match status" value="1"/>
</dbReference>
<dbReference type="CDD" id="cd21176">
    <property type="entry name" value="LPMO_auxiliary-like"/>
    <property type="match status" value="1"/>
</dbReference>
<feature type="region of interest" description="Disordered" evidence="8">
    <location>
        <begin position="229"/>
        <end position="267"/>
    </location>
</feature>
<feature type="chain" id="PRO_5042848575" description="Copper acquisition factor BIM1-like domain-containing protein" evidence="10">
    <location>
        <begin position="19"/>
        <end position="267"/>
    </location>
</feature>
<comment type="caution">
    <text evidence="12">The sequence shown here is derived from an EMBL/GenBank/DDBJ whole genome shotgun (WGS) entry which is preliminary data.</text>
</comment>
<organism evidence="12 13">
    <name type="scientific">Parachaetomium inaequale</name>
    <dbReference type="NCBI Taxonomy" id="2588326"/>
    <lineage>
        <taxon>Eukaryota</taxon>
        <taxon>Fungi</taxon>
        <taxon>Dikarya</taxon>
        <taxon>Ascomycota</taxon>
        <taxon>Pezizomycotina</taxon>
        <taxon>Sordariomycetes</taxon>
        <taxon>Sordariomycetidae</taxon>
        <taxon>Sordariales</taxon>
        <taxon>Chaetomiaceae</taxon>
        <taxon>Parachaetomium</taxon>
    </lineage>
</organism>
<comment type="subcellular location">
    <subcellularLocation>
        <location evidence="1">Cell membrane</location>
        <topology evidence="1">Lipid-anchor</topology>
        <topology evidence="1">GPI-anchor</topology>
    </subcellularLocation>
</comment>
<evidence type="ECO:0000256" key="3">
    <source>
        <dbReference type="ARBA" id="ARBA00022622"/>
    </source>
</evidence>
<evidence type="ECO:0000256" key="9">
    <source>
        <dbReference type="SAM" id="Phobius"/>
    </source>
</evidence>
<evidence type="ECO:0000256" key="4">
    <source>
        <dbReference type="ARBA" id="ARBA00022729"/>
    </source>
</evidence>
<dbReference type="AlphaFoldDB" id="A0AAN6P8D4"/>
<dbReference type="GO" id="GO:0005886">
    <property type="term" value="C:plasma membrane"/>
    <property type="evidence" value="ECO:0007669"/>
    <property type="project" value="UniProtKB-SubCell"/>
</dbReference>
<dbReference type="EMBL" id="MU854631">
    <property type="protein sequence ID" value="KAK4032243.1"/>
    <property type="molecule type" value="Genomic_DNA"/>
</dbReference>
<dbReference type="GO" id="GO:0098552">
    <property type="term" value="C:side of membrane"/>
    <property type="evidence" value="ECO:0007669"/>
    <property type="project" value="UniProtKB-KW"/>
</dbReference>
<keyword evidence="2" id="KW-1003">Cell membrane</keyword>
<evidence type="ECO:0000256" key="10">
    <source>
        <dbReference type="SAM" id="SignalP"/>
    </source>
</evidence>
<name>A0AAN6P8D4_9PEZI</name>
<sequence length="267" mass="27881">MAALRPILMLTLAAAAMGASESMGPAGLMWPPDRVWSEQTDNTPPCGSVGGVVNRTEFPLNPQSQSDFTPLPGSLIPPELDPGHTCLSFPRPASSIQPGTNATLQIQYTADFDRPGNQTFYACADIVFVAAAGFNKANIPCFNATDDADVPAPTVTGTPTNLPGHGDAGPPLDTPSPDDEQAREGGGGLSKGGIAGAVVGSVVGVALVVGLGLLWYRERERKKRLVRERDAGRGVKWVDESQRRSQGQESASMAGESIRMGNLSAQG</sequence>
<evidence type="ECO:0000256" key="8">
    <source>
        <dbReference type="SAM" id="MobiDB-lite"/>
    </source>
</evidence>
<evidence type="ECO:0000313" key="13">
    <source>
        <dbReference type="Proteomes" id="UP001303115"/>
    </source>
</evidence>
<keyword evidence="6" id="KW-0325">Glycoprotein</keyword>
<feature type="signal peptide" evidence="10">
    <location>
        <begin position="1"/>
        <end position="18"/>
    </location>
</feature>
<evidence type="ECO:0000256" key="2">
    <source>
        <dbReference type="ARBA" id="ARBA00022475"/>
    </source>
</evidence>
<dbReference type="Pfam" id="PF20238">
    <property type="entry name" value="BIM1-like_dom"/>
    <property type="match status" value="1"/>
</dbReference>
<feature type="compositionally biased region" description="Basic and acidic residues" evidence="8">
    <location>
        <begin position="229"/>
        <end position="243"/>
    </location>
</feature>
<keyword evidence="3" id="KW-0336">GPI-anchor</keyword>
<evidence type="ECO:0000256" key="6">
    <source>
        <dbReference type="ARBA" id="ARBA00023180"/>
    </source>
</evidence>
<keyword evidence="13" id="KW-1185">Reference proteome</keyword>
<accession>A0AAN6P8D4</accession>
<keyword evidence="7" id="KW-0449">Lipoprotein</keyword>
<gene>
    <name evidence="12" type="ORF">C8A01DRAFT_20654</name>
</gene>
<keyword evidence="4 10" id="KW-0732">Signal</keyword>
<keyword evidence="9" id="KW-0812">Transmembrane</keyword>
<evidence type="ECO:0000256" key="7">
    <source>
        <dbReference type="ARBA" id="ARBA00023288"/>
    </source>
</evidence>
<dbReference type="InterPro" id="IPR046530">
    <property type="entry name" value="BIM1-like_dom"/>
</dbReference>
<keyword evidence="9" id="KW-1133">Transmembrane helix</keyword>
<feature type="transmembrane region" description="Helical" evidence="9">
    <location>
        <begin position="194"/>
        <end position="216"/>
    </location>
</feature>
<feature type="domain" description="Copper acquisition factor BIM1-like" evidence="11">
    <location>
        <begin position="61"/>
        <end position="146"/>
    </location>
</feature>
<keyword evidence="5 9" id="KW-0472">Membrane</keyword>
<protein>
    <recommendedName>
        <fullName evidence="11">Copper acquisition factor BIM1-like domain-containing protein</fullName>
    </recommendedName>
</protein>